<dbReference type="InterPro" id="IPR022641">
    <property type="entry name" value="CheR_N"/>
</dbReference>
<evidence type="ECO:0000256" key="6">
    <source>
        <dbReference type="PIRSR" id="PIRSR000410-1"/>
    </source>
</evidence>
<evidence type="ECO:0000313" key="8">
    <source>
        <dbReference type="EMBL" id="PRP71077.1"/>
    </source>
</evidence>
<dbReference type="RefSeq" id="WP_043628761.1">
    <property type="nucleotide sequence ID" value="NZ_CAWMOE010000003.1"/>
</dbReference>
<feature type="binding site" evidence="6">
    <location>
        <position position="80"/>
    </location>
    <ligand>
        <name>S-adenosyl-L-methionine</name>
        <dbReference type="ChEBI" id="CHEBI:59789"/>
    </ligand>
</feature>
<dbReference type="Pfam" id="PF03705">
    <property type="entry name" value="CheR_N"/>
    <property type="match status" value="1"/>
</dbReference>
<feature type="binding site" evidence="6">
    <location>
        <begin position="201"/>
        <end position="202"/>
    </location>
    <ligand>
        <name>S-adenosyl-L-methionine</name>
        <dbReference type="ChEBI" id="CHEBI:59789"/>
    </ligand>
</feature>
<dbReference type="SUPFAM" id="SSF53335">
    <property type="entry name" value="S-adenosyl-L-methionine-dependent methyltransferases"/>
    <property type="match status" value="1"/>
</dbReference>
<gene>
    <name evidence="8" type="ORF">BUE93_08980</name>
</gene>
<name>A0A1S1XDW2_9NEIS</name>
<feature type="binding site" evidence="6">
    <location>
        <position position="78"/>
    </location>
    <ligand>
        <name>S-adenosyl-L-methionine</name>
        <dbReference type="ChEBI" id="CHEBI:59789"/>
    </ligand>
</feature>
<feature type="binding site" evidence="6">
    <location>
        <position position="143"/>
    </location>
    <ligand>
        <name>S-adenosyl-L-methionine</name>
        <dbReference type="ChEBI" id="CHEBI:59789"/>
    </ligand>
</feature>
<accession>A0A1S1XDW2</accession>
<sequence length="284" mass="32799">MRNGDPTLSEEEFACFRQFILREAGIDLPPGKRPLVQSRLSKRLRVLGLDSYAAYWRLLRAPESHAERQRAVNMLSTNETYFFREPQHFQWLERQVLALRERQPGMIKVWSAACSTGEEPYTIAMVLAETLGISGNWRIFATDINTKVLASAKRGVYPLDRVRRTPPLLWQRYLLRGRDEYEGMVKVAPELARKVEFSQLNLLQCNQLHHTEIDIVFLRNVLIYFNEATKLDVLAHLCTRMKNGGHLLIGHSESLHKLDLPLVQEEPSRYRFEAARQLSGGGKK</sequence>
<dbReference type="InterPro" id="IPR050903">
    <property type="entry name" value="Bact_Chemotaxis_MeTrfase"/>
</dbReference>
<dbReference type="EC" id="2.1.1.80" evidence="5"/>
<dbReference type="Proteomes" id="UP000239469">
    <property type="component" value="Unassembled WGS sequence"/>
</dbReference>
<dbReference type="InterPro" id="IPR022642">
    <property type="entry name" value="CheR_C"/>
</dbReference>
<dbReference type="InterPro" id="IPR029063">
    <property type="entry name" value="SAM-dependent_MTases_sf"/>
</dbReference>
<reference evidence="8 9" key="1">
    <citation type="submission" date="2017-01" db="EMBL/GenBank/DDBJ databases">
        <title>New insights into the genetic diversity of Chromobacterium isolated from tropical freshwater lake.</title>
        <authorList>
            <person name="Santos A.B."/>
            <person name="Nascimento A.M."/>
            <person name="Da Silva P.C."/>
        </authorList>
    </citation>
    <scope>NUCLEOTIDE SEQUENCE [LARGE SCALE GENOMIC DNA]</scope>
    <source>
        <strain evidence="8 9">56AF</strain>
    </source>
</reference>
<dbReference type="InterPro" id="IPR036804">
    <property type="entry name" value="CheR_N_sf"/>
</dbReference>
<dbReference type="GO" id="GO:0032259">
    <property type="term" value="P:methylation"/>
    <property type="evidence" value="ECO:0007669"/>
    <property type="project" value="UniProtKB-KW"/>
</dbReference>
<feature type="binding site" evidence="6">
    <location>
        <position position="84"/>
    </location>
    <ligand>
        <name>S-adenosyl-L-methionine</name>
        <dbReference type="ChEBI" id="CHEBI:59789"/>
    </ligand>
</feature>
<dbReference type="SMART" id="SM00138">
    <property type="entry name" value="MeTrc"/>
    <property type="match status" value="1"/>
</dbReference>
<dbReference type="PIRSF" id="PIRSF000410">
    <property type="entry name" value="CheR"/>
    <property type="match status" value="1"/>
</dbReference>
<dbReference type="Pfam" id="PF01739">
    <property type="entry name" value="CheR"/>
    <property type="match status" value="1"/>
</dbReference>
<evidence type="ECO:0000259" key="7">
    <source>
        <dbReference type="PROSITE" id="PS50123"/>
    </source>
</evidence>
<evidence type="ECO:0000256" key="2">
    <source>
        <dbReference type="ARBA" id="ARBA00022603"/>
    </source>
</evidence>
<feature type="domain" description="CheR-type methyltransferase" evidence="7">
    <location>
        <begin position="1"/>
        <end position="255"/>
    </location>
</feature>
<comment type="function">
    <text evidence="5">Methylation of the membrane-bound methyl-accepting chemotaxis proteins (MCP) to form gamma-glutamyl methyl ester residues in MCP.</text>
</comment>
<keyword evidence="2 5" id="KW-0489">Methyltransferase</keyword>
<dbReference type="OrthoDB" id="9816309at2"/>
<dbReference type="Gene3D" id="3.40.50.150">
    <property type="entry name" value="Vaccinia Virus protein VP39"/>
    <property type="match status" value="1"/>
</dbReference>
<organism evidence="8 9">
    <name type="scientific">Chromobacterium amazonense</name>
    <dbReference type="NCBI Taxonomy" id="1382803"/>
    <lineage>
        <taxon>Bacteria</taxon>
        <taxon>Pseudomonadati</taxon>
        <taxon>Pseudomonadota</taxon>
        <taxon>Betaproteobacteria</taxon>
        <taxon>Neisseriales</taxon>
        <taxon>Chromobacteriaceae</taxon>
        <taxon>Chromobacterium</taxon>
    </lineage>
</organism>
<dbReference type="PRINTS" id="PR00996">
    <property type="entry name" value="CHERMTFRASE"/>
</dbReference>
<dbReference type="Gene3D" id="1.10.155.10">
    <property type="entry name" value="Chemotaxis receptor methyltransferase CheR, N-terminal domain"/>
    <property type="match status" value="1"/>
</dbReference>
<evidence type="ECO:0000256" key="3">
    <source>
        <dbReference type="ARBA" id="ARBA00022679"/>
    </source>
</evidence>
<evidence type="ECO:0000256" key="4">
    <source>
        <dbReference type="ARBA" id="ARBA00022691"/>
    </source>
</evidence>
<proteinExistence type="predicted"/>
<feature type="binding site" evidence="6">
    <location>
        <position position="119"/>
    </location>
    <ligand>
        <name>S-adenosyl-L-methionine</name>
        <dbReference type="ChEBI" id="CHEBI:59789"/>
    </ligand>
</feature>
<dbReference type="PROSITE" id="PS50123">
    <property type="entry name" value="CHER"/>
    <property type="match status" value="1"/>
</dbReference>
<comment type="caution">
    <text evidence="8">The sequence shown here is derived from an EMBL/GenBank/DDBJ whole genome shotgun (WGS) entry which is preliminary data.</text>
</comment>
<keyword evidence="4 5" id="KW-0949">S-adenosyl-L-methionine</keyword>
<dbReference type="InterPro" id="IPR026024">
    <property type="entry name" value="Chemotaxis_MeTrfase_CheR"/>
</dbReference>
<feature type="binding site" evidence="6">
    <location>
        <begin position="219"/>
        <end position="220"/>
    </location>
    <ligand>
        <name>S-adenosyl-L-methionine</name>
        <dbReference type="ChEBI" id="CHEBI:59789"/>
    </ligand>
</feature>
<evidence type="ECO:0000256" key="5">
    <source>
        <dbReference type="PIRNR" id="PIRNR000410"/>
    </source>
</evidence>
<dbReference type="SUPFAM" id="SSF47757">
    <property type="entry name" value="Chemotaxis receptor methyltransferase CheR, N-terminal domain"/>
    <property type="match status" value="1"/>
</dbReference>
<dbReference type="EMBL" id="MTBD01000020">
    <property type="protein sequence ID" value="PRP71077.1"/>
    <property type="molecule type" value="Genomic_DNA"/>
</dbReference>
<dbReference type="PANTHER" id="PTHR24422">
    <property type="entry name" value="CHEMOTAXIS PROTEIN METHYLTRANSFERASE"/>
    <property type="match status" value="1"/>
</dbReference>
<dbReference type="AlphaFoldDB" id="A0A1S1XDW2"/>
<comment type="catalytic activity">
    <reaction evidence="1 5">
        <text>L-glutamyl-[protein] + S-adenosyl-L-methionine = [protein]-L-glutamate 5-O-methyl ester + S-adenosyl-L-homocysteine</text>
        <dbReference type="Rhea" id="RHEA:24452"/>
        <dbReference type="Rhea" id="RHEA-COMP:10208"/>
        <dbReference type="Rhea" id="RHEA-COMP:10311"/>
        <dbReference type="ChEBI" id="CHEBI:29973"/>
        <dbReference type="ChEBI" id="CHEBI:57856"/>
        <dbReference type="ChEBI" id="CHEBI:59789"/>
        <dbReference type="ChEBI" id="CHEBI:82795"/>
        <dbReference type="EC" id="2.1.1.80"/>
    </reaction>
</comment>
<evidence type="ECO:0000256" key="1">
    <source>
        <dbReference type="ARBA" id="ARBA00001541"/>
    </source>
</evidence>
<protein>
    <recommendedName>
        <fullName evidence="5">Chemotaxis protein methyltransferase</fullName>
        <ecNumber evidence="5">2.1.1.80</ecNumber>
    </recommendedName>
</protein>
<dbReference type="PANTHER" id="PTHR24422:SF26">
    <property type="entry name" value="CHEMOTAXIS PROTEIN METHYLTRANSFERASE"/>
    <property type="match status" value="1"/>
</dbReference>
<keyword evidence="3 5" id="KW-0808">Transferase</keyword>
<evidence type="ECO:0000313" key="9">
    <source>
        <dbReference type="Proteomes" id="UP000239469"/>
    </source>
</evidence>
<dbReference type="InterPro" id="IPR000780">
    <property type="entry name" value="CheR_MeTrfase"/>
</dbReference>
<dbReference type="GO" id="GO:0008983">
    <property type="term" value="F:protein-glutamate O-methyltransferase activity"/>
    <property type="evidence" value="ECO:0007669"/>
    <property type="project" value="UniProtKB-EC"/>
</dbReference>